<accession>A0ABU4VJ40</accession>
<name>A0ABU4VJ40_9ACTN</name>
<organism evidence="2 3">
    <name type="scientific">Patulibacter brassicae</name>
    <dbReference type="NCBI Taxonomy" id="1705717"/>
    <lineage>
        <taxon>Bacteria</taxon>
        <taxon>Bacillati</taxon>
        <taxon>Actinomycetota</taxon>
        <taxon>Thermoleophilia</taxon>
        <taxon>Solirubrobacterales</taxon>
        <taxon>Patulibacteraceae</taxon>
        <taxon>Patulibacter</taxon>
    </lineage>
</organism>
<dbReference type="PANTHER" id="PTHR30469">
    <property type="entry name" value="MULTIDRUG RESISTANCE PROTEIN MDTA"/>
    <property type="match status" value="1"/>
</dbReference>
<dbReference type="EMBL" id="JAXAVX010000003">
    <property type="protein sequence ID" value="MDX8151709.1"/>
    <property type="molecule type" value="Genomic_DNA"/>
</dbReference>
<dbReference type="InterPro" id="IPR036366">
    <property type="entry name" value="PGBDSf"/>
</dbReference>
<comment type="caution">
    <text evidence="2">The sequence shown here is derived from an EMBL/GenBank/DDBJ whole genome shotgun (WGS) entry which is preliminary data.</text>
</comment>
<gene>
    <name evidence="2" type="ORF">SK069_08905</name>
</gene>
<sequence length="365" mass="37335">MSRRTRVPIGAAVLTTAVAALGVVRATGSDDATAAGGAPPPATAAVERGPLSATVSLNGTLAHRGDEDGAASPVINHAAGTYTRLPAIGDRIGCGEVLYRVDDEPVLLLCGALPAYRDLAIGDRGRDVRQLNRELHRLGDDRAAGVAVDPDDHDFTWSTRAALVHRQHRVGAEATGRVDRAAAVVLPRAARIAGTVGTLGGAARPGATVARATSDELEVQVDLEPSQQGQVRRGDRVRITLPGNRSTTGRVARIGSVARTADEDGDVGTATIPAAIRLDDRRAAHGLDQAPVRAEIVTAGVARALSVPVTALVGRTGGGLAVEVVRADGGRGLVAVRIGLVDATAGRVQVEGAVRAGDRVVVPSS</sequence>
<keyword evidence="1" id="KW-0732">Signal</keyword>
<dbReference type="Gene3D" id="2.40.420.20">
    <property type="match status" value="1"/>
</dbReference>
<proteinExistence type="predicted"/>
<evidence type="ECO:0000313" key="2">
    <source>
        <dbReference type="EMBL" id="MDX8151709.1"/>
    </source>
</evidence>
<dbReference type="Gene3D" id="1.10.101.10">
    <property type="entry name" value="PGBD-like superfamily/PGBD"/>
    <property type="match status" value="1"/>
</dbReference>
<dbReference type="SUPFAM" id="SSF47090">
    <property type="entry name" value="PGBD-like"/>
    <property type="match status" value="1"/>
</dbReference>
<dbReference type="Proteomes" id="UP001277761">
    <property type="component" value="Unassembled WGS sequence"/>
</dbReference>
<evidence type="ECO:0008006" key="4">
    <source>
        <dbReference type="Google" id="ProtNLM"/>
    </source>
</evidence>
<feature type="signal peptide" evidence="1">
    <location>
        <begin position="1"/>
        <end position="19"/>
    </location>
</feature>
<evidence type="ECO:0000256" key="1">
    <source>
        <dbReference type="SAM" id="SignalP"/>
    </source>
</evidence>
<keyword evidence="3" id="KW-1185">Reference proteome</keyword>
<dbReference type="InterPro" id="IPR036365">
    <property type="entry name" value="PGBD-like_sf"/>
</dbReference>
<dbReference type="RefSeq" id="WP_319953863.1">
    <property type="nucleotide sequence ID" value="NZ_JAXAVX010000003.1"/>
</dbReference>
<reference evidence="2 3" key="1">
    <citation type="submission" date="2023-11" db="EMBL/GenBank/DDBJ databases">
        <authorList>
            <person name="Xu M."/>
            <person name="Jiang T."/>
        </authorList>
    </citation>
    <scope>NUCLEOTIDE SEQUENCE [LARGE SCALE GENOMIC DNA]</scope>
    <source>
        <strain evidence="2 3">SD</strain>
    </source>
</reference>
<protein>
    <recommendedName>
        <fullName evidence="4">HlyD family efflux transporter periplasmic adaptor subunit</fullName>
    </recommendedName>
</protein>
<evidence type="ECO:0000313" key="3">
    <source>
        <dbReference type="Proteomes" id="UP001277761"/>
    </source>
</evidence>
<feature type="chain" id="PRO_5046472356" description="HlyD family efflux transporter periplasmic adaptor subunit" evidence="1">
    <location>
        <begin position="20"/>
        <end position="365"/>
    </location>
</feature>
<dbReference type="PANTHER" id="PTHR30469:SF15">
    <property type="entry name" value="HLYD FAMILY OF SECRETION PROTEINS"/>
    <property type="match status" value="1"/>
</dbReference>